<dbReference type="CDD" id="cd00995">
    <property type="entry name" value="PBP2_NikA_DppA_OppA_like"/>
    <property type="match status" value="1"/>
</dbReference>
<dbReference type="EMBL" id="CP115965">
    <property type="protein sequence ID" value="WZW98350.1"/>
    <property type="molecule type" value="Genomic_DNA"/>
</dbReference>
<dbReference type="SUPFAM" id="SSF53850">
    <property type="entry name" value="Periplasmic binding protein-like II"/>
    <property type="match status" value="1"/>
</dbReference>
<feature type="domain" description="Solute-binding protein family 5" evidence="3">
    <location>
        <begin position="107"/>
        <end position="466"/>
    </location>
</feature>
<dbReference type="NCBIfam" id="TIGR01409">
    <property type="entry name" value="TAT_signal_seq"/>
    <property type="match status" value="1"/>
</dbReference>
<reference evidence="4 5" key="1">
    <citation type="journal article" date="2023" name="Environ Microbiome">
        <title>A coral-associated actinobacterium mitigates coral bleaching under heat stress.</title>
        <authorList>
            <person name="Li J."/>
            <person name="Zou Y."/>
            <person name="Li Q."/>
            <person name="Zhang J."/>
            <person name="Bourne D.G."/>
            <person name="Lyu Y."/>
            <person name="Liu C."/>
            <person name="Zhang S."/>
        </authorList>
    </citation>
    <scope>NUCLEOTIDE SEQUENCE [LARGE SCALE GENOMIC DNA]</scope>
    <source>
        <strain evidence="4 5">SCSIO 13291</strain>
    </source>
</reference>
<keyword evidence="5" id="KW-1185">Reference proteome</keyword>
<dbReference type="RefSeq" id="WP_342372413.1">
    <property type="nucleotide sequence ID" value="NZ_CP115965.1"/>
</dbReference>
<dbReference type="PANTHER" id="PTHR30290">
    <property type="entry name" value="PERIPLASMIC BINDING COMPONENT OF ABC TRANSPORTER"/>
    <property type="match status" value="1"/>
</dbReference>
<evidence type="ECO:0000256" key="2">
    <source>
        <dbReference type="SAM" id="MobiDB-lite"/>
    </source>
</evidence>
<evidence type="ECO:0000313" key="5">
    <source>
        <dbReference type="Proteomes" id="UP001434337"/>
    </source>
</evidence>
<evidence type="ECO:0000259" key="3">
    <source>
        <dbReference type="Pfam" id="PF00496"/>
    </source>
</evidence>
<dbReference type="Gene3D" id="3.10.105.10">
    <property type="entry name" value="Dipeptide-binding Protein, Domain 3"/>
    <property type="match status" value="1"/>
</dbReference>
<dbReference type="InterPro" id="IPR000914">
    <property type="entry name" value="SBP_5_dom"/>
</dbReference>
<accession>A0ABZ3C6B8</accession>
<sequence length="547" mass="59143">MSNELIPGTTRRRFLGLAGAMGAAAALTGTLSACGTTPAQRETAGTDAGTTPGAGTAAEDGTITAGISYELGTNGYDPLTTTAALTLAANWHTMEGLTEILPTGDREVYAALAAELPTQVDDTTWEATLRDGAVFHDGTPVTPDDVVFSFNRVMDEANNSLYRQFITFIESVEPAGDNGVRINLAYPFSLVPDRLSVVKIVPRAAVEADAEAFDANPVGTGPWRMTDNSATSREIVFERFDDYTGTHPARAARMVWSIMPDNATRMNALGSGAVQAMDLVPELSIATLEQNATVASEQGFGLLFAMFNQGKAPFDDVRNRQAFLYAIDMEKVVQTAYQGNATPATSFLQETHPSYERASTVYALDADRARALLAETGLTSMRMMCTNHGWVQLATPIIKESLEAVGLTVEFDERQSSEAYNAITGPENVNAYDVLVAPGDPSVFGSDADLLMRWWYAGDTWTEARMHWKGTESYTQVQTLLDEGARQTGAEQEATWSDIFNLLSEEVPLYPLFHRKTTTGYDADTLVDFQPIALTGLSFIDVGTTQS</sequence>
<dbReference type="Gene3D" id="3.90.76.10">
    <property type="entry name" value="Dipeptide-binding Protein, Domain 1"/>
    <property type="match status" value="1"/>
</dbReference>
<protein>
    <submittedName>
        <fullName evidence="4">ABC transporter substrate-binding protein</fullName>
    </submittedName>
</protein>
<dbReference type="Pfam" id="PF00496">
    <property type="entry name" value="SBP_bac_5"/>
    <property type="match status" value="1"/>
</dbReference>
<feature type="region of interest" description="Disordered" evidence="2">
    <location>
        <begin position="36"/>
        <end position="59"/>
    </location>
</feature>
<organism evidence="4 5">
    <name type="scientific">Propioniciclava soli</name>
    <dbReference type="NCBI Taxonomy" id="2775081"/>
    <lineage>
        <taxon>Bacteria</taxon>
        <taxon>Bacillati</taxon>
        <taxon>Actinomycetota</taxon>
        <taxon>Actinomycetes</taxon>
        <taxon>Propionibacteriales</taxon>
        <taxon>Propionibacteriaceae</taxon>
        <taxon>Propioniciclava</taxon>
    </lineage>
</organism>
<dbReference type="InterPro" id="IPR019546">
    <property type="entry name" value="TAT_signal_bac_arc"/>
</dbReference>
<dbReference type="InterPro" id="IPR006311">
    <property type="entry name" value="TAT_signal"/>
</dbReference>
<dbReference type="PANTHER" id="PTHR30290:SF38">
    <property type="entry name" value="D,D-DIPEPTIDE-BINDING PERIPLASMIC PROTEIN DDPA-RELATED"/>
    <property type="match status" value="1"/>
</dbReference>
<proteinExistence type="predicted"/>
<dbReference type="PIRSF" id="PIRSF002741">
    <property type="entry name" value="MppA"/>
    <property type="match status" value="1"/>
</dbReference>
<dbReference type="Gene3D" id="3.40.190.10">
    <property type="entry name" value="Periplasmic binding protein-like II"/>
    <property type="match status" value="1"/>
</dbReference>
<evidence type="ECO:0000256" key="1">
    <source>
        <dbReference type="ARBA" id="ARBA00022729"/>
    </source>
</evidence>
<name>A0ABZ3C6B8_9ACTN</name>
<dbReference type="Proteomes" id="UP001434337">
    <property type="component" value="Chromosome"/>
</dbReference>
<dbReference type="InterPro" id="IPR039424">
    <property type="entry name" value="SBP_5"/>
</dbReference>
<dbReference type="InterPro" id="IPR030678">
    <property type="entry name" value="Peptide/Ni-bd"/>
</dbReference>
<dbReference type="PROSITE" id="PS51318">
    <property type="entry name" value="TAT"/>
    <property type="match status" value="1"/>
</dbReference>
<evidence type="ECO:0000313" key="4">
    <source>
        <dbReference type="EMBL" id="WZW98350.1"/>
    </source>
</evidence>
<keyword evidence="1" id="KW-0732">Signal</keyword>
<gene>
    <name evidence="4" type="ORF">PCC79_15905</name>
</gene>